<dbReference type="AlphaFoldDB" id="A0A1D1ZYL5"/>
<proteinExistence type="predicted"/>
<dbReference type="GO" id="GO:0019878">
    <property type="term" value="P:lysine biosynthetic process via aminoadipic acid"/>
    <property type="evidence" value="ECO:0007669"/>
    <property type="project" value="TreeGrafter"/>
</dbReference>
<dbReference type="InterPro" id="IPR008278">
    <property type="entry name" value="4-PPantetheinyl_Trfase_dom"/>
</dbReference>
<organism evidence="4">
    <name type="scientific">Auxenochlorella protothecoides</name>
    <name type="common">Green microalga</name>
    <name type="synonym">Chlorella protothecoides</name>
    <dbReference type="NCBI Taxonomy" id="3075"/>
    <lineage>
        <taxon>Eukaryota</taxon>
        <taxon>Viridiplantae</taxon>
        <taxon>Chlorophyta</taxon>
        <taxon>core chlorophytes</taxon>
        <taxon>Trebouxiophyceae</taxon>
        <taxon>Chlorellales</taxon>
        <taxon>Chlorellaceae</taxon>
        <taxon>Auxenochlorella</taxon>
    </lineage>
</organism>
<protein>
    <recommendedName>
        <fullName evidence="1">holo-[acyl-carrier-protein] synthase</fullName>
        <ecNumber evidence="1">2.7.8.7</ecNumber>
    </recommendedName>
</protein>
<keyword evidence="2" id="KW-0808">Transferase</keyword>
<feature type="domain" description="4'-phosphopantetheinyl transferase" evidence="3">
    <location>
        <begin position="255"/>
        <end position="337"/>
    </location>
</feature>
<dbReference type="InterPro" id="IPR037143">
    <property type="entry name" value="4-PPantetheinyl_Trfase_dom_sf"/>
</dbReference>
<dbReference type="SUPFAM" id="SSF56214">
    <property type="entry name" value="4'-phosphopantetheinyl transferase"/>
    <property type="match status" value="2"/>
</dbReference>
<dbReference type="EMBL" id="GDKF01006797">
    <property type="protein sequence ID" value="JAT71825.1"/>
    <property type="molecule type" value="Transcribed_RNA"/>
</dbReference>
<dbReference type="PANTHER" id="PTHR12215:SF15">
    <property type="entry name" value="4'-PHOSPHOPANTETHEINYL TRANSFERASE SUPERFAMILY-RELATED"/>
    <property type="match status" value="1"/>
</dbReference>
<name>A0A1D1ZYL5_AUXPR</name>
<dbReference type="Pfam" id="PF01648">
    <property type="entry name" value="ACPS"/>
    <property type="match status" value="1"/>
</dbReference>
<dbReference type="GO" id="GO:0005829">
    <property type="term" value="C:cytosol"/>
    <property type="evidence" value="ECO:0007669"/>
    <property type="project" value="TreeGrafter"/>
</dbReference>
<evidence type="ECO:0000256" key="1">
    <source>
        <dbReference type="ARBA" id="ARBA00013172"/>
    </source>
</evidence>
<feature type="non-terminal residue" evidence="4">
    <location>
        <position position="1"/>
    </location>
</feature>
<accession>A0A1D1ZYL5</accession>
<dbReference type="GO" id="GO:0008897">
    <property type="term" value="F:holo-[acyl-carrier-protein] synthase activity"/>
    <property type="evidence" value="ECO:0007669"/>
    <property type="project" value="UniProtKB-EC"/>
</dbReference>
<evidence type="ECO:0000313" key="4">
    <source>
        <dbReference type="EMBL" id="JAT71825.1"/>
    </source>
</evidence>
<gene>
    <name evidence="4" type="ORF">g.33913</name>
</gene>
<dbReference type="EC" id="2.7.8.7" evidence="1"/>
<evidence type="ECO:0000259" key="3">
    <source>
        <dbReference type="Pfam" id="PF01648"/>
    </source>
</evidence>
<dbReference type="InterPro" id="IPR050559">
    <property type="entry name" value="P-Pant_transferase_sf"/>
</dbReference>
<dbReference type="PANTHER" id="PTHR12215">
    <property type="entry name" value="PHOSPHOPANTETHEINE TRANSFERASE"/>
    <property type="match status" value="1"/>
</dbReference>
<reference evidence="4" key="1">
    <citation type="submission" date="2015-08" db="EMBL/GenBank/DDBJ databases">
        <authorList>
            <person name="Babu N.S."/>
            <person name="Beckwith C.J."/>
            <person name="Beseler K.G."/>
            <person name="Brison A."/>
            <person name="Carone J.V."/>
            <person name="Caskin T.P."/>
            <person name="Diamond M."/>
            <person name="Durham M.E."/>
            <person name="Foxe J.M."/>
            <person name="Go M."/>
            <person name="Henderson B.A."/>
            <person name="Jones I.B."/>
            <person name="McGettigan J.A."/>
            <person name="Micheletti S.J."/>
            <person name="Nasrallah M.E."/>
            <person name="Ortiz D."/>
            <person name="Piller C.R."/>
            <person name="Privatt S.R."/>
            <person name="Schneider S.L."/>
            <person name="Sharp S."/>
            <person name="Smith T.C."/>
            <person name="Stanton J.D."/>
            <person name="Ullery H.E."/>
            <person name="Wilson R.J."/>
            <person name="Serrano M.G."/>
            <person name="Buck G."/>
            <person name="Lee V."/>
            <person name="Wang Y."/>
            <person name="Carvalho R."/>
            <person name="Voegtly L."/>
            <person name="Shi R."/>
            <person name="Duckworth R."/>
            <person name="Johnson A."/>
            <person name="Loviza R."/>
            <person name="Walstead R."/>
            <person name="Shah Z."/>
            <person name="Kiflezghi M."/>
            <person name="Wade K."/>
            <person name="Ball S.L."/>
            <person name="Bradley K.W."/>
            <person name="Asai D.J."/>
            <person name="Bowman C.A."/>
            <person name="Russell D.A."/>
            <person name="Pope W.H."/>
            <person name="Jacobs-Sera D."/>
            <person name="Hendrix R.W."/>
            <person name="Hatfull G.F."/>
        </authorList>
    </citation>
    <scope>NUCLEOTIDE SEQUENCE</scope>
</reference>
<evidence type="ECO:0000256" key="2">
    <source>
        <dbReference type="ARBA" id="ARBA00022679"/>
    </source>
</evidence>
<sequence>GGMDSMWAACRDSYVLVDPVAHSRARRSPVPFHSWSAKLKVSQTSDRSQSHQLPLDTVGVSIHQASDLDRIGSLHPTVPGRPLLVARHATILSHQHLPRTLNRKVEVGRVVGQACGRVWKARAAASRAAECYEAWDSLLTPGCAHVHLLACDQIQDTYVVERYASLLPPSELTACGTAQEQAVRDQRIVSRGLLRETLALYLPDCTSGRELRLARGPHGKPCLAPDGHHEPSALHFNASNTVHTMGVAVAQGGEVGLDLEACGRLARNDPLSFARRRFSPLEAEAMQGCTSEAERRALFIRLWVLKEAYLKARGTGIAGSSGLRSFAFGIEDRAGSPAHISLRPDPARPDGDWTFWLLEPWHGVLSALCMSGGVSEHGPEGSGLRLWAMDAEGARRGCRPARMIACGRHTAQPSWEDGPTQARSRL</sequence>
<dbReference type="GO" id="GO:0000287">
    <property type="term" value="F:magnesium ion binding"/>
    <property type="evidence" value="ECO:0007669"/>
    <property type="project" value="InterPro"/>
</dbReference>
<dbReference type="Gene3D" id="3.90.470.20">
    <property type="entry name" value="4'-phosphopantetheinyl transferase domain"/>
    <property type="match status" value="2"/>
</dbReference>